<dbReference type="AlphaFoldDB" id="A0A2M9G2M8"/>
<evidence type="ECO:0000313" key="2">
    <source>
        <dbReference type="EMBL" id="PJK29977.1"/>
    </source>
</evidence>
<keyword evidence="1" id="KW-0472">Membrane</keyword>
<comment type="caution">
    <text evidence="2">The sequence shown here is derived from an EMBL/GenBank/DDBJ whole genome shotgun (WGS) entry which is preliminary data.</text>
</comment>
<keyword evidence="1" id="KW-1133">Transmembrane helix</keyword>
<dbReference type="Proteomes" id="UP000229498">
    <property type="component" value="Unassembled WGS sequence"/>
</dbReference>
<keyword evidence="3" id="KW-1185">Reference proteome</keyword>
<reference evidence="2 3" key="1">
    <citation type="submission" date="2017-11" db="EMBL/GenBank/DDBJ databases">
        <title>Draft genome sequence of Rhizobiales bacterium SY3-13.</title>
        <authorList>
            <person name="Sun C."/>
        </authorList>
    </citation>
    <scope>NUCLEOTIDE SEQUENCE [LARGE SCALE GENOMIC DNA]</scope>
    <source>
        <strain evidence="2 3">SY3-13</strain>
    </source>
</reference>
<name>A0A2M9G2M8_9PROT</name>
<accession>A0A2M9G2M8</accession>
<feature type="transmembrane region" description="Helical" evidence="1">
    <location>
        <begin position="83"/>
        <end position="103"/>
    </location>
</feature>
<protein>
    <submittedName>
        <fullName evidence="2">Uncharacterized protein</fullName>
    </submittedName>
</protein>
<proteinExistence type="predicted"/>
<organism evidence="2 3">
    <name type="scientific">Minwuia thermotolerans</name>
    <dbReference type="NCBI Taxonomy" id="2056226"/>
    <lineage>
        <taxon>Bacteria</taxon>
        <taxon>Pseudomonadati</taxon>
        <taxon>Pseudomonadota</taxon>
        <taxon>Alphaproteobacteria</taxon>
        <taxon>Minwuiales</taxon>
        <taxon>Minwuiaceae</taxon>
        <taxon>Minwuia</taxon>
    </lineage>
</organism>
<dbReference type="EMBL" id="PHIG01000031">
    <property type="protein sequence ID" value="PJK29977.1"/>
    <property type="molecule type" value="Genomic_DNA"/>
</dbReference>
<keyword evidence="1" id="KW-0812">Transmembrane</keyword>
<evidence type="ECO:0000313" key="3">
    <source>
        <dbReference type="Proteomes" id="UP000229498"/>
    </source>
</evidence>
<dbReference type="RefSeq" id="WP_109793251.1">
    <property type="nucleotide sequence ID" value="NZ_PHIG01000031.1"/>
</dbReference>
<evidence type="ECO:0000256" key="1">
    <source>
        <dbReference type="SAM" id="Phobius"/>
    </source>
</evidence>
<sequence>MDFDTILTWLALALAALFALRGVALEVVKRTATPVDDRIVGKVYKWLEFVAGVLPARFKATIAMRPGDPKPPKDGPTLQASPLAVLVALALGLALLAGCTVVGEGLRSKAETPPQLNLELLARYDAIQTGVLGLLRTETVPIEVRREIRTAEQTARAAVLAHDRAIAGGAGDRESLARAAVSAIERLLDIVRARTGRDLALRIADPPGRGLAVLAHRRVPAAEGGLI</sequence>
<gene>
    <name evidence="2" type="ORF">CVT23_09425</name>
</gene>